<keyword evidence="1" id="KW-0812">Transmembrane</keyword>
<feature type="transmembrane region" description="Helical" evidence="1">
    <location>
        <begin position="111"/>
        <end position="132"/>
    </location>
</feature>
<evidence type="ECO:0000313" key="3">
    <source>
        <dbReference type="Proteomes" id="UP001351900"/>
    </source>
</evidence>
<keyword evidence="1" id="KW-1133">Transmembrane helix</keyword>
<reference evidence="2 3" key="1">
    <citation type="submission" date="2024-01" db="EMBL/GenBank/DDBJ databases">
        <title>the genome sequence of strain Microbacterium schleiferi NBRC 15075.</title>
        <authorList>
            <person name="Ding Y."/>
            <person name="Zhang G."/>
        </authorList>
    </citation>
    <scope>NUCLEOTIDE SEQUENCE [LARGE SCALE GENOMIC DNA]</scope>
    <source>
        <strain evidence="2 3">NBRC 15075</strain>
    </source>
</reference>
<dbReference type="Proteomes" id="UP001351900">
    <property type="component" value="Unassembled WGS sequence"/>
</dbReference>
<organism evidence="2 3">
    <name type="scientific">Microbacterium schleiferi</name>
    <dbReference type="NCBI Taxonomy" id="69362"/>
    <lineage>
        <taxon>Bacteria</taxon>
        <taxon>Bacillati</taxon>
        <taxon>Actinomycetota</taxon>
        <taxon>Actinomycetes</taxon>
        <taxon>Micrococcales</taxon>
        <taxon>Microbacteriaceae</taxon>
        <taxon>Microbacterium</taxon>
    </lineage>
</organism>
<comment type="caution">
    <text evidence="2">The sequence shown here is derived from an EMBL/GenBank/DDBJ whole genome shotgun (WGS) entry which is preliminary data.</text>
</comment>
<protein>
    <submittedName>
        <fullName evidence="2">Uncharacterized protein</fullName>
    </submittedName>
</protein>
<name>A0ABU7V4V0_9MICO</name>
<feature type="transmembrane region" description="Helical" evidence="1">
    <location>
        <begin position="6"/>
        <end position="25"/>
    </location>
</feature>
<keyword evidence="3" id="KW-1185">Reference proteome</keyword>
<keyword evidence="1" id="KW-0472">Membrane</keyword>
<gene>
    <name evidence="2" type="ORF">V2V91_06130</name>
</gene>
<evidence type="ECO:0000256" key="1">
    <source>
        <dbReference type="SAM" id="Phobius"/>
    </source>
</evidence>
<evidence type="ECO:0000313" key="2">
    <source>
        <dbReference type="EMBL" id="MEF2254717.1"/>
    </source>
</evidence>
<dbReference type="RefSeq" id="WP_331791205.1">
    <property type="nucleotide sequence ID" value="NZ_BAAAUO010000002.1"/>
</dbReference>
<sequence>MTTLGALAAIIPILGSLWVASSFLAEQTHLRHERRVRDRVAVLKTEGERRWFYDMPKGNAREAILEDIDDFERRMLAYSGLGLTGLTWRDVGVRDAMTGAPVSSAELRRQWVLLLSAVTGLVLLAIEISTPLTP</sequence>
<accession>A0ABU7V4V0</accession>
<dbReference type="EMBL" id="JAZHOV010000003">
    <property type="protein sequence ID" value="MEF2254717.1"/>
    <property type="molecule type" value="Genomic_DNA"/>
</dbReference>
<proteinExistence type="predicted"/>